<accession>A0ACC2KW64</accession>
<sequence>MSLVWVATSHIHHLRSRITTTVGSPVNDPETIHELIRKLQGGFSAFPYHSTIFFSSVFFYSSLPRLLTQVNFEVCVPASKSHFGVSGDRAFFLSMPPTEAIP</sequence>
<evidence type="ECO:0000313" key="1">
    <source>
        <dbReference type="EMBL" id="KAJ8625228.1"/>
    </source>
</evidence>
<evidence type="ECO:0000313" key="2">
    <source>
        <dbReference type="Proteomes" id="UP001234297"/>
    </source>
</evidence>
<keyword evidence="2" id="KW-1185">Reference proteome</keyword>
<organism evidence="1 2">
    <name type="scientific">Persea americana</name>
    <name type="common">Avocado</name>
    <dbReference type="NCBI Taxonomy" id="3435"/>
    <lineage>
        <taxon>Eukaryota</taxon>
        <taxon>Viridiplantae</taxon>
        <taxon>Streptophyta</taxon>
        <taxon>Embryophyta</taxon>
        <taxon>Tracheophyta</taxon>
        <taxon>Spermatophyta</taxon>
        <taxon>Magnoliopsida</taxon>
        <taxon>Magnoliidae</taxon>
        <taxon>Laurales</taxon>
        <taxon>Lauraceae</taxon>
        <taxon>Persea</taxon>
    </lineage>
</organism>
<proteinExistence type="predicted"/>
<reference evidence="1 2" key="1">
    <citation type="journal article" date="2022" name="Hortic Res">
        <title>A haplotype resolved chromosomal level avocado genome allows analysis of novel avocado genes.</title>
        <authorList>
            <person name="Nath O."/>
            <person name="Fletcher S.J."/>
            <person name="Hayward A."/>
            <person name="Shaw L.M."/>
            <person name="Masouleh A.K."/>
            <person name="Furtado A."/>
            <person name="Henry R.J."/>
            <person name="Mitter N."/>
        </authorList>
    </citation>
    <scope>NUCLEOTIDE SEQUENCE [LARGE SCALE GENOMIC DNA]</scope>
    <source>
        <strain evidence="2">cv. Hass</strain>
    </source>
</reference>
<dbReference type="EMBL" id="CM056819">
    <property type="protein sequence ID" value="KAJ8625228.1"/>
    <property type="molecule type" value="Genomic_DNA"/>
</dbReference>
<dbReference type="Proteomes" id="UP001234297">
    <property type="component" value="Chromosome 11"/>
</dbReference>
<protein>
    <submittedName>
        <fullName evidence="1">Uncharacterized protein</fullName>
    </submittedName>
</protein>
<name>A0ACC2KW64_PERAE</name>
<comment type="caution">
    <text evidence="1">The sequence shown here is derived from an EMBL/GenBank/DDBJ whole genome shotgun (WGS) entry which is preliminary data.</text>
</comment>
<gene>
    <name evidence="1" type="ORF">MRB53_033758</name>
</gene>